<evidence type="ECO:0000313" key="2">
    <source>
        <dbReference type="Proteomes" id="UP000252792"/>
    </source>
</evidence>
<sequence length="115" mass="12804">MLLHVANSQALGHHQTIQVMSPVCHGEIGSLNRDLPHLLTSLFRLNNWAKNLSRLSPKKNQMSHAVHQVAQVLTEIHQTKINSVFTNIDTSFLNLISSKIPLNGARSFCNSQGRT</sequence>
<evidence type="ECO:0000313" key="1">
    <source>
        <dbReference type="EMBL" id="RBP83047.1"/>
    </source>
</evidence>
<organism evidence="1 2">
    <name type="scientific">Marinomonas rhizomae</name>
    <dbReference type="NCBI Taxonomy" id="491948"/>
    <lineage>
        <taxon>Bacteria</taxon>
        <taxon>Pseudomonadati</taxon>
        <taxon>Pseudomonadota</taxon>
        <taxon>Gammaproteobacteria</taxon>
        <taxon>Oceanospirillales</taxon>
        <taxon>Oceanospirillaceae</taxon>
        <taxon>Marinomonas</taxon>
    </lineage>
</organism>
<keyword evidence="2" id="KW-1185">Reference proteome</keyword>
<name>A0A366J836_9GAMM</name>
<dbReference type="Proteomes" id="UP000252792">
    <property type="component" value="Unassembled WGS sequence"/>
</dbReference>
<comment type="caution">
    <text evidence="1">The sequence shown here is derived from an EMBL/GenBank/DDBJ whole genome shotgun (WGS) entry which is preliminary data.</text>
</comment>
<protein>
    <submittedName>
        <fullName evidence="1">Uncharacterized protein</fullName>
    </submittedName>
</protein>
<gene>
    <name evidence="1" type="ORF">DFP80_10713</name>
</gene>
<accession>A0A366J836</accession>
<dbReference type="EMBL" id="QNSE01000007">
    <property type="protein sequence ID" value="RBP83047.1"/>
    <property type="molecule type" value="Genomic_DNA"/>
</dbReference>
<reference evidence="1 2" key="1">
    <citation type="submission" date="2018-06" db="EMBL/GenBank/DDBJ databases">
        <title>Genomic Encyclopedia of Type Strains, Phase III (KMG-III): the genomes of soil and plant-associated and newly described type strains.</title>
        <authorList>
            <person name="Whitman W."/>
        </authorList>
    </citation>
    <scope>NUCLEOTIDE SEQUENCE [LARGE SCALE GENOMIC DNA]</scope>
    <source>
        <strain evidence="1 2">CECT 7377</strain>
    </source>
</reference>
<proteinExistence type="predicted"/>
<dbReference type="AlphaFoldDB" id="A0A366J836"/>